<feature type="region of interest" description="Disordered" evidence="1">
    <location>
        <begin position="518"/>
        <end position="540"/>
    </location>
</feature>
<dbReference type="PANTHER" id="PTHR31071">
    <property type="entry name" value="GB|AAF24581.1"/>
    <property type="match status" value="1"/>
</dbReference>
<reference evidence="2 3" key="1">
    <citation type="submission" date="2024-08" db="EMBL/GenBank/DDBJ databases">
        <title>Insights into the chromosomal genome structure of Flemingia macrophylla.</title>
        <authorList>
            <person name="Ding Y."/>
            <person name="Zhao Y."/>
            <person name="Bi W."/>
            <person name="Wu M."/>
            <person name="Zhao G."/>
            <person name="Gong Y."/>
            <person name="Li W."/>
            <person name="Zhang P."/>
        </authorList>
    </citation>
    <scope>NUCLEOTIDE SEQUENCE [LARGE SCALE GENOMIC DNA]</scope>
    <source>
        <strain evidence="2">DYQJB</strain>
        <tissue evidence="2">Leaf</tissue>
    </source>
</reference>
<dbReference type="EMBL" id="JBGMDY010000003">
    <property type="protein sequence ID" value="KAL2341337.1"/>
    <property type="molecule type" value="Genomic_DNA"/>
</dbReference>
<comment type="caution">
    <text evidence="2">The sequence shown here is derived from an EMBL/GenBank/DDBJ whole genome shotgun (WGS) entry which is preliminary data.</text>
</comment>
<dbReference type="InterPro" id="IPR043424">
    <property type="entry name" value="BLT-like"/>
</dbReference>
<dbReference type="Proteomes" id="UP001603857">
    <property type="component" value="Unassembled WGS sequence"/>
</dbReference>
<organism evidence="2 3">
    <name type="scientific">Flemingia macrophylla</name>
    <dbReference type="NCBI Taxonomy" id="520843"/>
    <lineage>
        <taxon>Eukaryota</taxon>
        <taxon>Viridiplantae</taxon>
        <taxon>Streptophyta</taxon>
        <taxon>Embryophyta</taxon>
        <taxon>Tracheophyta</taxon>
        <taxon>Spermatophyta</taxon>
        <taxon>Magnoliopsida</taxon>
        <taxon>eudicotyledons</taxon>
        <taxon>Gunneridae</taxon>
        <taxon>Pentapetalae</taxon>
        <taxon>rosids</taxon>
        <taxon>fabids</taxon>
        <taxon>Fabales</taxon>
        <taxon>Fabaceae</taxon>
        <taxon>Papilionoideae</taxon>
        <taxon>50 kb inversion clade</taxon>
        <taxon>NPAAA clade</taxon>
        <taxon>indigoferoid/millettioid clade</taxon>
        <taxon>Phaseoleae</taxon>
        <taxon>Flemingia</taxon>
    </lineage>
</organism>
<dbReference type="AlphaFoldDB" id="A0ABD1MZT6"/>
<gene>
    <name evidence="2" type="ORF">Fmac_009277</name>
</gene>
<protein>
    <submittedName>
        <fullName evidence="2">Uncharacterized protein</fullName>
    </submittedName>
</protein>
<evidence type="ECO:0000256" key="1">
    <source>
        <dbReference type="SAM" id="MobiDB-lite"/>
    </source>
</evidence>
<name>A0ABD1MZT6_9FABA</name>
<evidence type="ECO:0000313" key="3">
    <source>
        <dbReference type="Proteomes" id="UP001603857"/>
    </source>
</evidence>
<evidence type="ECO:0000313" key="2">
    <source>
        <dbReference type="EMBL" id="KAL2341337.1"/>
    </source>
</evidence>
<feature type="region of interest" description="Disordered" evidence="1">
    <location>
        <begin position="1"/>
        <end position="21"/>
    </location>
</feature>
<dbReference type="PANTHER" id="PTHR31071:SF14">
    <property type="entry name" value="BZIP DOMAIN-CONTAINING PROTEIN"/>
    <property type="match status" value="1"/>
</dbReference>
<proteinExistence type="predicted"/>
<sequence>MISSAQSVIPAVRRRRNHPNPGTAVVFRLRATRKKHYKGFPLSFRNGSQKSEVSARKLAAGLRHWRCMEVPGDVFRRASSSSKFQLESCLKGSKEDATKWNPTFNNEASNKLTMIQGMKHLEDKKYLGDCYFGVTNFPEDLNAKKYINKLKATQESSKKKVSKNLEDKKVPWKCRECQQIKTTLHGLRDKLARERRSRERMEVLNAKLVHDLVIANSSTKQFMTNYKKEKKERKLVEEVCNELAMQVREDTAKLETLLSDSLKIYEEVEEEREMMEMVELWREERVQMKLLDAQFLLEDKYNQMVQLITFLQMFLISRGAELDTTEDAQLIKQVVESVNIKQTVELSYDFSKFKVSTFEDLRKDNMKKRMIKCTPPNSPLSTIHIGSLDEEVLNSIPSSEYNMGLDLTNSSENFDYIKDQKFSSMPQKGDTYFVNSIQDILGSENTCLESLRKKVNGVGYVSEEVLRKASSTSKTLRSCPSGGIEISTTKTSQHKRLGGGWKKQKKCSLKFPSNSIHSVETTSHSQGSIKGSFNPSEQGNSTCNINPHIIRWMRGSTEWRQGVPKSNFKVTPFGK</sequence>
<keyword evidence="3" id="KW-1185">Reference proteome</keyword>
<feature type="region of interest" description="Disordered" evidence="1">
    <location>
        <begin position="472"/>
        <end position="497"/>
    </location>
</feature>
<accession>A0ABD1MZT6</accession>